<gene>
    <name evidence="7" type="ORF">CTEN210_12555</name>
</gene>
<comment type="caution">
    <text evidence="7">The sequence shown here is derived from an EMBL/GenBank/DDBJ whole genome shotgun (WGS) entry which is preliminary data.</text>
</comment>
<evidence type="ECO:0000256" key="2">
    <source>
        <dbReference type="ARBA" id="ARBA00023125"/>
    </source>
</evidence>
<keyword evidence="2" id="KW-0238">DNA-binding</keyword>
<sequence length="311" mass="34953">MITKHGVDTQAVHQIMSSAEQTEAVRNVAQHLLPNICAEVGPSAMTPKKCSTTEKATEASPDAPDSDDRIARSRDRNREHARRTRLRKKQQLEALQKRVKELQKESKLLKQTIEECSIASILLGLSTGEISDDSDELDLESVKNTLTSDAQDKTFFTITGKRKRFVSDADINPPPMKLNIKGKTTYVGGNNSKAQINWKTGVYLDDKGEQQQLTPSELEELRRERNRMHAKMTRDRKKLFISSVEKTIADLEKQNKEMKDILTKQALRNATCVSPDFAPVKKDAKDVPTLGMDHYSPSKKVKTDHNASPSQ</sequence>
<dbReference type="SUPFAM" id="SSF57959">
    <property type="entry name" value="Leucine zipper domain"/>
    <property type="match status" value="2"/>
</dbReference>
<name>A0AAD3D1N3_9STRA</name>
<evidence type="ECO:0000313" key="7">
    <source>
        <dbReference type="EMBL" id="GFH56079.1"/>
    </source>
</evidence>
<dbReference type="EMBL" id="BLLK01000051">
    <property type="protein sequence ID" value="GFH56079.1"/>
    <property type="molecule type" value="Genomic_DNA"/>
</dbReference>
<keyword evidence="1" id="KW-0805">Transcription regulation</keyword>
<evidence type="ECO:0000256" key="3">
    <source>
        <dbReference type="ARBA" id="ARBA00023163"/>
    </source>
</evidence>
<dbReference type="Pfam" id="PF00170">
    <property type="entry name" value="bZIP_1"/>
    <property type="match status" value="1"/>
</dbReference>
<keyword evidence="8" id="KW-1185">Reference proteome</keyword>
<feature type="coiled-coil region" evidence="4">
    <location>
        <begin position="218"/>
        <end position="268"/>
    </location>
</feature>
<dbReference type="Proteomes" id="UP001054902">
    <property type="component" value="Unassembled WGS sequence"/>
</dbReference>
<accession>A0AAD3D1N3</accession>
<keyword evidence="3" id="KW-0804">Transcription</keyword>
<evidence type="ECO:0000256" key="5">
    <source>
        <dbReference type="SAM" id="MobiDB-lite"/>
    </source>
</evidence>
<dbReference type="GO" id="GO:0000978">
    <property type="term" value="F:RNA polymerase II cis-regulatory region sequence-specific DNA binding"/>
    <property type="evidence" value="ECO:0007669"/>
    <property type="project" value="TreeGrafter"/>
</dbReference>
<feature type="region of interest" description="Disordered" evidence="5">
    <location>
        <begin position="278"/>
        <end position="311"/>
    </location>
</feature>
<reference evidence="7 8" key="1">
    <citation type="journal article" date="2021" name="Sci. Rep.">
        <title>The genome of the diatom Chaetoceros tenuissimus carries an ancient integrated fragment of an extant virus.</title>
        <authorList>
            <person name="Hongo Y."/>
            <person name="Kimura K."/>
            <person name="Takaki Y."/>
            <person name="Yoshida Y."/>
            <person name="Baba S."/>
            <person name="Kobayashi G."/>
            <person name="Nagasaki K."/>
            <person name="Hano T."/>
            <person name="Tomaru Y."/>
        </authorList>
    </citation>
    <scope>NUCLEOTIDE SEQUENCE [LARGE SCALE GENOMIC DNA]</scope>
    <source>
        <strain evidence="7 8">NIES-3715</strain>
    </source>
</reference>
<evidence type="ECO:0000313" key="8">
    <source>
        <dbReference type="Proteomes" id="UP001054902"/>
    </source>
</evidence>
<evidence type="ECO:0000259" key="6">
    <source>
        <dbReference type="PROSITE" id="PS50217"/>
    </source>
</evidence>
<feature type="region of interest" description="Disordered" evidence="5">
    <location>
        <begin position="41"/>
        <end position="87"/>
    </location>
</feature>
<dbReference type="Pfam" id="PF07716">
    <property type="entry name" value="bZIP_2"/>
    <property type="match status" value="1"/>
</dbReference>
<dbReference type="GO" id="GO:0005634">
    <property type="term" value="C:nucleus"/>
    <property type="evidence" value="ECO:0007669"/>
    <property type="project" value="TreeGrafter"/>
</dbReference>
<dbReference type="CDD" id="cd14809">
    <property type="entry name" value="bZIP_AUREO-like"/>
    <property type="match status" value="2"/>
</dbReference>
<dbReference type="InterPro" id="IPR000837">
    <property type="entry name" value="AP-1"/>
</dbReference>
<evidence type="ECO:0000256" key="4">
    <source>
        <dbReference type="SAM" id="Coils"/>
    </source>
</evidence>
<dbReference type="PROSITE" id="PS50217">
    <property type="entry name" value="BZIP"/>
    <property type="match status" value="1"/>
</dbReference>
<protein>
    <recommendedName>
        <fullName evidence="6">BZIP domain-containing protein</fullName>
    </recommendedName>
</protein>
<feature type="domain" description="BZIP" evidence="6">
    <location>
        <begin position="67"/>
        <end position="115"/>
    </location>
</feature>
<dbReference type="SMART" id="SM00338">
    <property type="entry name" value="BRLZ"/>
    <property type="match status" value="2"/>
</dbReference>
<dbReference type="PANTHER" id="PTHR23351:SF24">
    <property type="entry name" value="ACTIVATING TRANSCRIPTION FACTOR 3-RELATED"/>
    <property type="match status" value="1"/>
</dbReference>
<dbReference type="PANTHER" id="PTHR23351">
    <property type="entry name" value="FOS TRANSCRIPTION FACTOR-RELATED"/>
    <property type="match status" value="1"/>
</dbReference>
<evidence type="ECO:0000256" key="1">
    <source>
        <dbReference type="ARBA" id="ARBA00023015"/>
    </source>
</evidence>
<dbReference type="Gene3D" id="1.20.5.170">
    <property type="match status" value="2"/>
</dbReference>
<proteinExistence type="predicted"/>
<dbReference type="GO" id="GO:0000981">
    <property type="term" value="F:DNA-binding transcription factor activity, RNA polymerase II-specific"/>
    <property type="evidence" value="ECO:0007669"/>
    <property type="project" value="TreeGrafter"/>
</dbReference>
<dbReference type="InterPro" id="IPR004827">
    <property type="entry name" value="bZIP"/>
</dbReference>
<dbReference type="AlphaFoldDB" id="A0AAD3D1N3"/>
<feature type="compositionally biased region" description="Basic and acidic residues" evidence="5">
    <location>
        <begin position="66"/>
        <end position="78"/>
    </location>
</feature>
<dbReference type="InterPro" id="IPR046347">
    <property type="entry name" value="bZIP_sf"/>
</dbReference>
<organism evidence="7 8">
    <name type="scientific">Chaetoceros tenuissimus</name>
    <dbReference type="NCBI Taxonomy" id="426638"/>
    <lineage>
        <taxon>Eukaryota</taxon>
        <taxon>Sar</taxon>
        <taxon>Stramenopiles</taxon>
        <taxon>Ochrophyta</taxon>
        <taxon>Bacillariophyta</taxon>
        <taxon>Coscinodiscophyceae</taxon>
        <taxon>Chaetocerotophycidae</taxon>
        <taxon>Chaetocerotales</taxon>
        <taxon>Chaetocerotaceae</taxon>
        <taxon>Chaetoceros</taxon>
    </lineage>
</organism>
<keyword evidence="4" id="KW-0175">Coiled coil</keyword>